<dbReference type="PANTHER" id="PTHR11265">
    <property type="entry name" value="S-ADENOSYL-METHYLTRANSFERASE MRAW"/>
    <property type="match status" value="1"/>
</dbReference>
<dbReference type="PIRSF" id="PIRSF004486">
    <property type="entry name" value="MraW"/>
    <property type="match status" value="1"/>
</dbReference>
<keyword evidence="5" id="KW-0949">S-adenosyl-L-methionine</keyword>
<evidence type="ECO:0000313" key="7">
    <source>
        <dbReference type="Proteomes" id="UP000178372"/>
    </source>
</evidence>
<reference evidence="6 7" key="1">
    <citation type="journal article" date="2016" name="Nat. Commun.">
        <title>Thousands of microbial genomes shed light on interconnected biogeochemical processes in an aquifer system.</title>
        <authorList>
            <person name="Anantharaman K."/>
            <person name="Brown C.T."/>
            <person name="Hug L.A."/>
            <person name="Sharon I."/>
            <person name="Castelle C.J."/>
            <person name="Probst A.J."/>
            <person name="Thomas B.C."/>
            <person name="Singh A."/>
            <person name="Wilkins M.J."/>
            <person name="Karaoz U."/>
            <person name="Brodie E.L."/>
            <person name="Williams K.H."/>
            <person name="Hubbard S.S."/>
            <person name="Banfield J.F."/>
        </authorList>
    </citation>
    <scope>NUCLEOTIDE SEQUENCE [LARGE SCALE GENOMIC DNA]</scope>
</reference>
<dbReference type="Gene3D" id="1.10.150.170">
    <property type="entry name" value="Putative methyltransferase TM0872, insert domain"/>
    <property type="match status" value="1"/>
</dbReference>
<dbReference type="InterPro" id="IPR029063">
    <property type="entry name" value="SAM-dependent_MTases_sf"/>
</dbReference>
<dbReference type="EMBL" id="MFZF01000007">
    <property type="protein sequence ID" value="OGK17009.1"/>
    <property type="molecule type" value="Genomic_DNA"/>
</dbReference>
<sequence>MHTPVLLQETIDALVIKPGRKYIDCTFGSGGHSFEIARLGGDVLALDYDKTAVEKGKAEAKRRNILLVYGNYANIEKIAKVNNYIACAGILFDLGLSMEQLEGDRGFSYKKEDAFLDMRLSEEIDITAYDIVKSYSENELYEALVKGAEELNSWAIVQSIVRARRINPIKTVGDLNRIVKNGTSLSGQRLEKVLRKVYQALFICVNNEFENLKNGLNGAFKCLGSREIIAVISFHSGQERIIKRFAKDKRLKMKVIRKKGDEARKFERSATLRILKKI</sequence>
<dbReference type="InterPro" id="IPR023397">
    <property type="entry name" value="SAM-dep_MeTrfase_MraW_recog"/>
</dbReference>
<evidence type="ECO:0000256" key="1">
    <source>
        <dbReference type="ARBA" id="ARBA00010396"/>
    </source>
</evidence>
<dbReference type="InterPro" id="IPR002903">
    <property type="entry name" value="RsmH"/>
</dbReference>
<protein>
    <submittedName>
        <fullName evidence="6">16S rRNA (Cytosine(1402)-N(4))-methyltransferase</fullName>
    </submittedName>
</protein>
<proteinExistence type="inferred from homology"/>
<dbReference type="GO" id="GO:0071424">
    <property type="term" value="F:rRNA (cytosine-N4-)-methyltransferase activity"/>
    <property type="evidence" value="ECO:0007669"/>
    <property type="project" value="TreeGrafter"/>
</dbReference>
<evidence type="ECO:0000256" key="5">
    <source>
        <dbReference type="ARBA" id="ARBA00022691"/>
    </source>
</evidence>
<dbReference type="Proteomes" id="UP000178372">
    <property type="component" value="Unassembled WGS sequence"/>
</dbReference>
<evidence type="ECO:0000256" key="2">
    <source>
        <dbReference type="ARBA" id="ARBA00022552"/>
    </source>
</evidence>
<comment type="similarity">
    <text evidence="1">Belongs to the methyltransferase superfamily. RsmH family.</text>
</comment>
<gene>
    <name evidence="6" type="ORF">A2690_02455</name>
</gene>
<keyword evidence="4 6" id="KW-0808">Transferase</keyword>
<dbReference type="GO" id="GO:0070475">
    <property type="term" value="P:rRNA base methylation"/>
    <property type="evidence" value="ECO:0007669"/>
    <property type="project" value="TreeGrafter"/>
</dbReference>
<dbReference type="Gene3D" id="3.40.50.150">
    <property type="entry name" value="Vaccinia Virus protein VP39"/>
    <property type="match status" value="1"/>
</dbReference>
<name>A0A1F7GDQ8_9BACT</name>
<keyword evidence="3 6" id="KW-0489">Methyltransferase</keyword>
<dbReference type="Pfam" id="PF01795">
    <property type="entry name" value="Methyltransf_5"/>
    <property type="match status" value="1"/>
</dbReference>
<evidence type="ECO:0000256" key="3">
    <source>
        <dbReference type="ARBA" id="ARBA00022603"/>
    </source>
</evidence>
<evidence type="ECO:0000313" key="6">
    <source>
        <dbReference type="EMBL" id="OGK17009.1"/>
    </source>
</evidence>
<dbReference type="PANTHER" id="PTHR11265:SF0">
    <property type="entry name" value="12S RRNA N4-METHYLCYTIDINE METHYLTRANSFERASE"/>
    <property type="match status" value="1"/>
</dbReference>
<dbReference type="SUPFAM" id="SSF53335">
    <property type="entry name" value="S-adenosyl-L-methionine-dependent methyltransferases"/>
    <property type="match status" value="1"/>
</dbReference>
<dbReference type="NCBIfam" id="TIGR00006">
    <property type="entry name" value="16S rRNA (cytosine(1402)-N(4))-methyltransferase RsmH"/>
    <property type="match status" value="1"/>
</dbReference>
<evidence type="ECO:0000256" key="4">
    <source>
        <dbReference type="ARBA" id="ARBA00022679"/>
    </source>
</evidence>
<dbReference type="AlphaFoldDB" id="A0A1F7GDQ8"/>
<organism evidence="6 7">
    <name type="scientific">Candidatus Roizmanbacteria bacterium RIFCSPHIGHO2_01_FULL_39_12b</name>
    <dbReference type="NCBI Taxonomy" id="1802030"/>
    <lineage>
        <taxon>Bacteria</taxon>
        <taxon>Candidatus Roizmaniibacteriota</taxon>
    </lineage>
</organism>
<accession>A0A1F7GDQ8</accession>
<dbReference type="SUPFAM" id="SSF81799">
    <property type="entry name" value="Putative methyltransferase TM0872, insert domain"/>
    <property type="match status" value="1"/>
</dbReference>
<keyword evidence="2" id="KW-0698">rRNA processing</keyword>
<comment type="caution">
    <text evidence="6">The sequence shown here is derived from an EMBL/GenBank/DDBJ whole genome shotgun (WGS) entry which is preliminary data.</text>
</comment>